<protein>
    <submittedName>
        <fullName evidence="1">BlaI/MecI/CopY family transcriptional regulator</fullName>
    </submittedName>
</protein>
<evidence type="ECO:0000313" key="2">
    <source>
        <dbReference type="Proteomes" id="UP000595814"/>
    </source>
</evidence>
<reference evidence="1 2" key="1">
    <citation type="journal article" date="2022" name="Int. J. Syst. Evol. Microbiol.">
        <title>Miniphocaeibacter halophilus sp. nov., an ammonium-tolerant acetate-producing bacterium isolated from a biogas system.</title>
        <authorList>
            <person name="Schnurer A."/>
            <person name="Singh A."/>
            <person name="Bi S."/>
            <person name="Qiao W."/>
            <person name="Westerholm M."/>
        </authorList>
    </citation>
    <scope>NUCLEOTIDE SEQUENCE [LARGE SCALE GENOMIC DNA]</scope>
    <source>
        <strain evidence="1 2">AMB_01</strain>
    </source>
</reference>
<organism evidence="1 2">
    <name type="scientific">Miniphocaeibacter halophilus</name>
    <dbReference type="NCBI Taxonomy" id="2931922"/>
    <lineage>
        <taxon>Bacteria</taxon>
        <taxon>Bacillati</taxon>
        <taxon>Bacillota</taxon>
        <taxon>Tissierellia</taxon>
        <taxon>Tissierellales</taxon>
        <taxon>Peptoniphilaceae</taxon>
        <taxon>Miniphocaeibacter</taxon>
    </lineage>
</organism>
<name>A0AC61MWM4_9FIRM</name>
<dbReference type="Proteomes" id="UP000595814">
    <property type="component" value="Chromosome"/>
</dbReference>
<proteinExistence type="predicted"/>
<dbReference type="EMBL" id="CP066744">
    <property type="protein sequence ID" value="QQK08774.1"/>
    <property type="molecule type" value="Genomic_DNA"/>
</dbReference>
<accession>A0AC61MWM4</accession>
<keyword evidence="2" id="KW-1185">Reference proteome</keyword>
<sequence length="120" mass="14022">MKKYSLSFSEFSLASIIWDKEPIKSGELVKLARERLDWKKSTTYTVLRKLEEKKIMVNNKSIVTSLVKKEEVQGHESKEFINKRFENSLPSFLTAFIGNNKISEEEAEELKNLIDSYKED</sequence>
<gene>
    <name evidence="1" type="ORF">JFY71_04375</name>
</gene>
<evidence type="ECO:0000313" key="1">
    <source>
        <dbReference type="EMBL" id="QQK08774.1"/>
    </source>
</evidence>